<dbReference type="GO" id="GO:0016746">
    <property type="term" value="F:acyltransferase activity"/>
    <property type="evidence" value="ECO:0007669"/>
    <property type="project" value="UniProtKB-KW"/>
</dbReference>
<dbReference type="Pfam" id="PF06028">
    <property type="entry name" value="DUF915"/>
    <property type="match status" value="1"/>
</dbReference>
<organism evidence="1 2">
    <name type="scientific">Ligilactobacillus agilis</name>
    <dbReference type="NCBI Taxonomy" id="1601"/>
    <lineage>
        <taxon>Bacteria</taxon>
        <taxon>Bacillati</taxon>
        <taxon>Bacillota</taxon>
        <taxon>Bacilli</taxon>
        <taxon>Lactobacillales</taxon>
        <taxon>Lactobacillaceae</taxon>
        <taxon>Ligilactobacillus</taxon>
    </lineage>
</organism>
<gene>
    <name evidence="1" type="ORF">CYR79_00215</name>
</gene>
<keyword evidence="1" id="KW-0808">Transferase</keyword>
<dbReference type="AlphaFoldDB" id="A0A2I2ADY0"/>
<protein>
    <submittedName>
        <fullName evidence="1">Acyltransferase</fullName>
    </submittedName>
</protein>
<dbReference type="InterPro" id="IPR029058">
    <property type="entry name" value="AB_hydrolase_fold"/>
</dbReference>
<evidence type="ECO:0000313" key="1">
    <source>
        <dbReference type="EMBL" id="PLA77579.1"/>
    </source>
</evidence>
<sequence>MRRRKNIASLLFSLLLILALAWPAYFWTKDNVANLTKWHNSKLSPIIMIPGSSATENRFDSLVSLINKQSFKKHSLLKVKVWNSGKITYQGKINPKDNEPFIVVGLENNHDGYDNILKQAKMFNKAFTALTNRYDFNNFKGIGHSNGGLVYTAFLEKYFNEDDAQIKKLMTIGSPFNFAEKSTANKTQMLASFIKNKVNLPSNLIVYSVAGTQNYESDGLVPLDSVEAGKYVYQNQVKSFTEITVTGVDAQHSSLPQNKQIVSLITEYILDKHTLDGKGKLNTSPNQSDNRN</sequence>
<name>A0A2I2ADY0_9LACO</name>
<dbReference type="EMBL" id="PKGI01000002">
    <property type="protein sequence ID" value="PLA77579.1"/>
    <property type="molecule type" value="Genomic_DNA"/>
</dbReference>
<reference evidence="2" key="1">
    <citation type="submission" date="2017-12" db="EMBL/GenBank/DDBJ databases">
        <authorList>
            <person name="Christensen H."/>
        </authorList>
    </citation>
    <scope>NUCLEOTIDE SEQUENCE [LARGE SCALE GENOMIC DNA]</scope>
    <source>
        <strain evidence="2">268A</strain>
    </source>
</reference>
<keyword evidence="1" id="KW-0012">Acyltransferase</keyword>
<dbReference type="InterPro" id="IPR010315">
    <property type="entry name" value="DUF915_hydro-like"/>
</dbReference>
<dbReference type="RefSeq" id="WP_101811113.1">
    <property type="nucleotide sequence ID" value="NZ_PKGI01000002.1"/>
</dbReference>
<comment type="caution">
    <text evidence="1">The sequence shown here is derived from an EMBL/GenBank/DDBJ whole genome shotgun (WGS) entry which is preliminary data.</text>
</comment>
<dbReference type="Proteomes" id="UP000234579">
    <property type="component" value="Unassembled WGS sequence"/>
</dbReference>
<dbReference type="Gene3D" id="3.40.50.1820">
    <property type="entry name" value="alpha/beta hydrolase"/>
    <property type="match status" value="1"/>
</dbReference>
<evidence type="ECO:0000313" key="2">
    <source>
        <dbReference type="Proteomes" id="UP000234579"/>
    </source>
</evidence>
<accession>A0A2I2ADY0</accession>
<proteinExistence type="predicted"/>
<dbReference type="SUPFAM" id="SSF53474">
    <property type="entry name" value="alpha/beta-Hydrolases"/>
    <property type="match status" value="1"/>
</dbReference>